<dbReference type="RefSeq" id="WP_336585348.1">
    <property type="nucleotide sequence ID" value="NZ_JBBAXC010000002.1"/>
</dbReference>
<comment type="caution">
    <text evidence="1">The sequence shown here is derived from an EMBL/GenBank/DDBJ whole genome shotgun (WGS) entry which is preliminary data.</text>
</comment>
<protein>
    <recommendedName>
        <fullName evidence="3">Abortive phage infection protein</fullName>
    </recommendedName>
</protein>
<gene>
    <name evidence="1" type="ORF">WAK64_02465</name>
</gene>
<sequence length="64" mass="7569">MTEEQCLSVILQLRTGEIQEVEVKKEYFLTFRQLLVQQEDFKHFRGQALQGGNVLYTYTKQARS</sequence>
<keyword evidence="2" id="KW-1185">Reference proteome</keyword>
<proteinExistence type="predicted"/>
<evidence type="ECO:0008006" key="3">
    <source>
        <dbReference type="Google" id="ProtNLM"/>
    </source>
</evidence>
<name>A0ABU8H9J5_9BACI</name>
<accession>A0ABU8H9J5</accession>
<evidence type="ECO:0000313" key="2">
    <source>
        <dbReference type="Proteomes" id="UP001312865"/>
    </source>
</evidence>
<evidence type="ECO:0000313" key="1">
    <source>
        <dbReference type="EMBL" id="MEI5905930.1"/>
    </source>
</evidence>
<dbReference type="EMBL" id="JBBAXC010000002">
    <property type="protein sequence ID" value="MEI5905930.1"/>
    <property type="molecule type" value="Genomic_DNA"/>
</dbReference>
<organism evidence="1 2">
    <name type="scientific">Bacillus spongiae</name>
    <dbReference type="NCBI Taxonomy" id="2683610"/>
    <lineage>
        <taxon>Bacteria</taxon>
        <taxon>Bacillati</taxon>
        <taxon>Bacillota</taxon>
        <taxon>Bacilli</taxon>
        <taxon>Bacillales</taxon>
        <taxon>Bacillaceae</taxon>
        <taxon>Bacillus</taxon>
    </lineage>
</organism>
<dbReference type="Proteomes" id="UP001312865">
    <property type="component" value="Unassembled WGS sequence"/>
</dbReference>
<reference evidence="1 2" key="1">
    <citation type="journal article" date="2018" name="J. Microbiol.">
        <title>Bacillus spongiae sp. nov., isolated from sponge of Jeju Island.</title>
        <authorList>
            <person name="Lee G.E."/>
            <person name="Im W.T."/>
            <person name="Park J.S."/>
        </authorList>
    </citation>
    <scope>NUCLEOTIDE SEQUENCE [LARGE SCALE GENOMIC DNA]</scope>
    <source>
        <strain evidence="1 2">135PIL107-10</strain>
    </source>
</reference>